<keyword evidence="4" id="KW-1185">Reference proteome</keyword>
<gene>
    <name evidence="3" type="primary">ABSGL_08987.1 scaffold 10666</name>
</gene>
<evidence type="ECO:0000256" key="1">
    <source>
        <dbReference type="SAM" id="MobiDB-lite"/>
    </source>
</evidence>
<organism evidence="3">
    <name type="scientific">Absidia glauca</name>
    <name type="common">Pin mould</name>
    <dbReference type="NCBI Taxonomy" id="4829"/>
    <lineage>
        <taxon>Eukaryota</taxon>
        <taxon>Fungi</taxon>
        <taxon>Fungi incertae sedis</taxon>
        <taxon>Mucoromycota</taxon>
        <taxon>Mucoromycotina</taxon>
        <taxon>Mucoromycetes</taxon>
        <taxon>Mucorales</taxon>
        <taxon>Cunninghamellaceae</taxon>
        <taxon>Absidia</taxon>
    </lineage>
</organism>
<proteinExistence type="predicted"/>
<keyword evidence="2" id="KW-0812">Transmembrane</keyword>
<dbReference type="EMBL" id="LT554066">
    <property type="protein sequence ID" value="SAM03169.1"/>
    <property type="molecule type" value="Genomic_DNA"/>
</dbReference>
<name>A0A163MBF4_ABSGL</name>
<dbReference type="AlphaFoldDB" id="A0A163MBF4"/>
<keyword evidence="2" id="KW-1133">Transmembrane helix</keyword>
<feature type="compositionally biased region" description="Polar residues" evidence="1">
    <location>
        <begin position="123"/>
        <end position="143"/>
    </location>
</feature>
<sequence>MEDNPSYPKLYHPDQRRVSSIMNNVPYPPAGVTASFSPYWNQAPLQQNLRYGQPPVDQTPFPRLSIAERFMAAGEADDHTMPTMSNCTKKSAHSDKANDMAHDDRRPHHHQSLPFGPEETYQDRNVSTAPRVQNVENKSTNGRRSPAPNRPTRQARRYPEETPRPPHHYSKPSTPLKTTTTMTTVSDESIHLEKSVPVWQATPPSKEKTPSEEGFWYCHRGCLLLCLFFFILILGFLLFLVWPRVPLLRIEGTSIVTPVEIVQTQQGWMQNVMFTTTWLVNVTVDNRQNYIPTRLNKVQVIVKDAVTNALVGKGSHYDGGDAATDLVLMDGISMVSLLVTVNYQARDMSDATFLDLVHACHRNVNDLPSSLPLHFWITLYMFGFDWLGFTPTIIATPASSGFFCPV</sequence>
<reference evidence="3" key="1">
    <citation type="submission" date="2016-04" db="EMBL/GenBank/DDBJ databases">
        <authorList>
            <person name="Evans L.H."/>
            <person name="Alamgir A."/>
            <person name="Owens N."/>
            <person name="Weber N.D."/>
            <person name="Virtaneva K."/>
            <person name="Barbian K."/>
            <person name="Babar A."/>
            <person name="Rosenke K."/>
        </authorList>
    </citation>
    <scope>NUCLEOTIDE SEQUENCE [LARGE SCALE GENOMIC DNA]</scope>
    <source>
        <strain evidence="3">CBS 101.48</strain>
    </source>
</reference>
<feature type="region of interest" description="Disordered" evidence="1">
    <location>
        <begin position="77"/>
        <end position="179"/>
    </location>
</feature>
<keyword evidence="2" id="KW-0472">Membrane</keyword>
<evidence type="ECO:0000256" key="2">
    <source>
        <dbReference type="SAM" id="Phobius"/>
    </source>
</evidence>
<dbReference type="Proteomes" id="UP000078561">
    <property type="component" value="Unassembled WGS sequence"/>
</dbReference>
<evidence type="ECO:0000313" key="4">
    <source>
        <dbReference type="Proteomes" id="UP000078561"/>
    </source>
</evidence>
<dbReference type="InParanoid" id="A0A163MBF4"/>
<accession>A0A163MBF4</accession>
<protein>
    <submittedName>
        <fullName evidence="3">Uncharacterized protein</fullName>
    </submittedName>
</protein>
<feature type="compositionally biased region" description="Basic and acidic residues" evidence="1">
    <location>
        <begin position="92"/>
        <end position="106"/>
    </location>
</feature>
<evidence type="ECO:0000313" key="3">
    <source>
        <dbReference type="EMBL" id="SAM03169.1"/>
    </source>
</evidence>
<feature type="transmembrane region" description="Helical" evidence="2">
    <location>
        <begin position="222"/>
        <end position="242"/>
    </location>
</feature>
<dbReference type="OrthoDB" id="2271567at2759"/>